<evidence type="ECO:0000313" key="3">
    <source>
        <dbReference type="Proteomes" id="UP000653644"/>
    </source>
</evidence>
<feature type="region of interest" description="Disordered" evidence="1">
    <location>
        <begin position="126"/>
        <end position="165"/>
    </location>
</feature>
<dbReference type="Proteomes" id="UP000653644">
    <property type="component" value="Unassembled WGS sequence"/>
</dbReference>
<keyword evidence="3" id="KW-1185">Reference proteome</keyword>
<feature type="region of interest" description="Disordered" evidence="1">
    <location>
        <begin position="210"/>
        <end position="230"/>
    </location>
</feature>
<comment type="caution">
    <text evidence="2">The sequence shown here is derived from an EMBL/GenBank/DDBJ whole genome shotgun (WGS) entry which is preliminary data.</text>
</comment>
<sequence length="245" mass="26040">MLRRHFCAGVLVAPFPLTATVTGLLYAGSFQAERLVRGHEPTVPAGERELPASVQVAAARKGRPEGTVAAVRPAPEAGVTARVLLSGVEGGAHTDALRASLGRATPSVSTAAAVGDPVGALRLRTAPREPAREAGRRRRRPRHRPGHRRAAVRRPSGARQAHPLGHRPVHTGVLFGQADQIALALLALADVVAARPSPCSAGPCPVRHPAGLFPRRRHPPRRDRAPARAPHVRECQWREVAWNGG</sequence>
<dbReference type="EMBL" id="BMVN01000011">
    <property type="protein sequence ID" value="GHA28257.1"/>
    <property type="molecule type" value="Genomic_DNA"/>
</dbReference>
<protein>
    <submittedName>
        <fullName evidence="2">Uncharacterized protein</fullName>
    </submittedName>
</protein>
<name>A0ABQ3CN86_9ACTN</name>
<proteinExistence type="predicted"/>
<reference evidence="3" key="1">
    <citation type="journal article" date="2019" name="Int. J. Syst. Evol. Microbiol.">
        <title>The Global Catalogue of Microorganisms (GCM) 10K type strain sequencing project: providing services to taxonomists for standard genome sequencing and annotation.</title>
        <authorList>
            <consortium name="The Broad Institute Genomics Platform"/>
            <consortium name="The Broad Institute Genome Sequencing Center for Infectious Disease"/>
            <person name="Wu L."/>
            <person name="Ma J."/>
        </authorList>
    </citation>
    <scope>NUCLEOTIDE SEQUENCE [LARGE SCALE GENOMIC DNA]</scope>
    <source>
        <strain evidence="3">JCM 4733</strain>
    </source>
</reference>
<evidence type="ECO:0000313" key="2">
    <source>
        <dbReference type="EMBL" id="GHA28257.1"/>
    </source>
</evidence>
<evidence type="ECO:0000256" key="1">
    <source>
        <dbReference type="SAM" id="MobiDB-lite"/>
    </source>
</evidence>
<accession>A0ABQ3CN86</accession>
<organism evidence="2 3">
    <name type="scientific">Streptomyces canarius</name>
    <dbReference type="NCBI Taxonomy" id="285453"/>
    <lineage>
        <taxon>Bacteria</taxon>
        <taxon>Bacillati</taxon>
        <taxon>Actinomycetota</taxon>
        <taxon>Actinomycetes</taxon>
        <taxon>Kitasatosporales</taxon>
        <taxon>Streptomycetaceae</taxon>
        <taxon>Streptomyces</taxon>
    </lineage>
</organism>
<feature type="compositionally biased region" description="Basic residues" evidence="1">
    <location>
        <begin position="135"/>
        <end position="152"/>
    </location>
</feature>
<dbReference type="InterPro" id="IPR005625">
    <property type="entry name" value="PepSY-ass_TM"/>
</dbReference>
<gene>
    <name evidence="2" type="ORF">GCM10010345_36150</name>
</gene>
<dbReference type="Pfam" id="PF03929">
    <property type="entry name" value="PepSY_TM"/>
    <property type="match status" value="1"/>
</dbReference>